<dbReference type="HOGENOM" id="CLU_2582836_0_0_5"/>
<reference evidence="3" key="1">
    <citation type="journal article" date="2011" name="J. Bacteriol.">
        <title>Genome sequences of eight morphologically diverse alphaproteobacteria.</title>
        <authorList>
            <consortium name="US DOE Joint Genome Institute"/>
            <person name="Brown P.J."/>
            <person name="Kysela D.T."/>
            <person name="Buechlein A."/>
            <person name="Hemmerich C."/>
            <person name="Brun Y.V."/>
        </authorList>
    </citation>
    <scope>NUCLEOTIDE SEQUENCE [LARGE SCALE GENOMIC DNA]</scope>
    <source>
        <strain evidence="3">ATCC 15264 / DSM 4735 / LMG 14903 / NBRC 16000 / CB 81</strain>
    </source>
</reference>
<protein>
    <submittedName>
        <fullName evidence="2">Uncharacterized protein</fullName>
    </submittedName>
</protein>
<gene>
    <name evidence="2" type="ordered locus">Bresu_0095</name>
</gene>
<evidence type="ECO:0000256" key="1">
    <source>
        <dbReference type="SAM" id="Phobius"/>
    </source>
</evidence>
<evidence type="ECO:0000313" key="2">
    <source>
        <dbReference type="EMBL" id="ADK99409.1"/>
    </source>
</evidence>
<organism evidence="2 3">
    <name type="scientific">Brevundimonas subvibrioides (strain ATCC 15264 / DSM 4735 / LMG 14903 / NBRC 16000 / CB 81)</name>
    <name type="common">Caulobacter subvibrioides</name>
    <dbReference type="NCBI Taxonomy" id="633149"/>
    <lineage>
        <taxon>Bacteria</taxon>
        <taxon>Pseudomonadati</taxon>
        <taxon>Pseudomonadota</taxon>
        <taxon>Alphaproteobacteria</taxon>
        <taxon>Caulobacterales</taxon>
        <taxon>Caulobacteraceae</taxon>
        <taxon>Brevundimonas</taxon>
    </lineage>
</organism>
<dbReference type="RefSeq" id="WP_013267514.1">
    <property type="nucleotide sequence ID" value="NC_014375.1"/>
</dbReference>
<feature type="transmembrane region" description="Helical" evidence="1">
    <location>
        <begin position="48"/>
        <end position="76"/>
    </location>
</feature>
<keyword evidence="3" id="KW-1185">Reference proteome</keyword>
<sequence>MDALRSANHLATSETVARPFHYPPPWDGVVWAPRPPLPRWADAVSQAVTFWITVAAGALVAGVLLNAVLGAAVAVLSGAA</sequence>
<keyword evidence="1" id="KW-1133">Transmembrane helix</keyword>
<evidence type="ECO:0000313" key="3">
    <source>
        <dbReference type="Proteomes" id="UP000002696"/>
    </source>
</evidence>
<dbReference type="Proteomes" id="UP000002696">
    <property type="component" value="Chromosome"/>
</dbReference>
<dbReference type="STRING" id="633149.Bresu_0095"/>
<accession>D9QIA7</accession>
<dbReference type="EMBL" id="CP002102">
    <property type="protein sequence ID" value="ADK99409.1"/>
    <property type="molecule type" value="Genomic_DNA"/>
</dbReference>
<dbReference type="InParanoid" id="D9QIA7"/>
<keyword evidence="1" id="KW-0472">Membrane</keyword>
<name>D9QIA7_BRESC</name>
<dbReference type="AlphaFoldDB" id="D9QIA7"/>
<proteinExistence type="predicted"/>
<keyword evidence="1" id="KW-0812">Transmembrane</keyword>
<dbReference type="KEGG" id="bsb:Bresu_0095"/>